<dbReference type="OrthoDB" id="10059571at2759"/>
<organism evidence="6 7">
    <name type="scientific">Bucco capensis</name>
    <name type="common">collared puffbird</name>
    <dbReference type="NCBI Taxonomy" id="135168"/>
    <lineage>
        <taxon>Eukaryota</taxon>
        <taxon>Metazoa</taxon>
        <taxon>Chordata</taxon>
        <taxon>Craniata</taxon>
        <taxon>Vertebrata</taxon>
        <taxon>Euteleostomi</taxon>
        <taxon>Archelosauria</taxon>
        <taxon>Archosauria</taxon>
        <taxon>Dinosauria</taxon>
        <taxon>Saurischia</taxon>
        <taxon>Theropoda</taxon>
        <taxon>Coelurosauria</taxon>
        <taxon>Aves</taxon>
        <taxon>Neognathae</taxon>
        <taxon>Neoaves</taxon>
        <taxon>Telluraves</taxon>
        <taxon>Coraciimorphae</taxon>
        <taxon>Piciformes</taxon>
        <taxon>Bucconidae</taxon>
        <taxon>Bucco</taxon>
    </lineage>
</organism>
<evidence type="ECO:0000313" key="6">
    <source>
        <dbReference type="EMBL" id="NXH14256.1"/>
    </source>
</evidence>
<evidence type="ECO:0000313" key="7">
    <source>
        <dbReference type="Proteomes" id="UP000534107"/>
    </source>
</evidence>
<feature type="non-terminal residue" evidence="6">
    <location>
        <position position="1"/>
    </location>
</feature>
<dbReference type="AlphaFoldDB" id="A0A7K9HLB5"/>
<evidence type="ECO:0000256" key="2">
    <source>
        <dbReference type="ARBA" id="ARBA00023157"/>
    </source>
</evidence>
<protein>
    <submittedName>
        <fullName evidence="6">KLRE1 protein</fullName>
    </submittedName>
</protein>
<keyword evidence="3" id="KW-0325">Glycoprotein</keyword>
<dbReference type="InterPro" id="IPR052309">
    <property type="entry name" value="C-type_Lectin_Domain_Fam1"/>
</dbReference>
<keyword evidence="4" id="KW-0472">Membrane</keyword>
<name>A0A7K9HLB5_9PICI</name>
<dbReference type="Gene3D" id="3.10.100.10">
    <property type="entry name" value="Mannose-Binding Protein A, subunit A"/>
    <property type="match status" value="1"/>
</dbReference>
<dbReference type="SUPFAM" id="SSF56436">
    <property type="entry name" value="C-type lectin-like"/>
    <property type="match status" value="1"/>
</dbReference>
<dbReference type="InterPro" id="IPR016187">
    <property type="entry name" value="CTDL_fold"/>
</dbReference>
<reference evidence="6 7" key="1">
    <citation type="submission" date="2019-09" db="EMBL/GenBank/DDBJ databases">
        <title>Bird 10,000 Genomes (B10K) Project - Family phase.</title>
        <authorList>
            <person name="Zhang G."/>
        </authorList>
    </citation>
    <scope>NUCLEOTIDE SEQUENCE [LARGE SCALE GENOMIC DNA]</scope>
    <source>
        <strain evidence="6">B10K-DU-001-16</strain>
        <tissue evidence="6">Muscle</tissue>
    </source>
</reference>
<dbReference type="PANTHER" id="PTHR46490:SF2">
    <property type="entry name" value="C-TYPE LECTIN DOMAIN FAMILY 1 MEMBER B"/>
    <property type="match status" value="1"/>
</dbReference>
<dbReference type="InterPro" id="IPR001304">
    <property type="entry name" value="C-type_lectin-like"/>
</dbReference>
<evidence type="ECO:0000259" key="5">
    <source>
        <dbReference type="PROSITE" id="PS50041"/>
    </source>
</evidence>
<comment type="caution">
    <text evidence="6">The sequence shown here is derived from an EMBL/GenBank/DDBJ whole genome shotgun (WGS) entry which is preliminary data.</text>
</comment>
<dbReference type="InterPro" id="IPR016186">
    <property type="entry name" value="C-type_lectin-like/link_sf"/>
</dbReference>
<dbReference type="GO" id="GO:0030246">
    <property type="term" value="F:carbohydrate binding"/>
    <property type="evidence" value="ECO:0007669"/>
    <property type="project" value="UniProtKB-KW"/>
</dbReference>
<keyword evidence="4" id="KW-0812">Transmembrane</keyword>
<dbReference type="GO" id="GO:0005886">
    <property type="term" value="C:plasma membrane"/>
    <property type="evidence" value="ECO:0007669"/>
    <property type="project" value="TreeGrafter"/>
</dbReference>
<keyword evidence="7" id="KW-1185">Reference proteome</keyword>
<dbReference type="Proteomes" id="UP000534107">
    <property type="component" value="Unassembled WGS sequence"/>
</dbReference>
<evidence type="ECO:0000256" key="4">
    <source>
        <dbReference type="SAM" id="Phobius"/>
    </source>
</evidence>
<keyword evidence="1" id="KW-0430">Lectin</keyword>
<keyword evidence="2" id="KW-1015">Disulfide bond</keyword>
<dbReference type="Pfam" id="PF00059">
    <property type="entry name" value="Lectin_C"/>
    <property type="match status" value="1"/>
</dbReference>
<gene>
    <name evidence="6" type="primary">Klre1</name>
    <name evidence="6" type="ORF">BUCCAP_R14075</name>
</gene>
<feature type="domain" description="C-type lectin" evidence="5">
    <location>
        <begin position="150"/>
        <end position="223"/>
    </location>
</feature>
<evidence type="ECO:0000256" key="1">
    <source>
        <dbReference type="ARBA" id="ARBA00022734"/>
    </source>
</evidence>
<accession>A0A7K9HLB5</accession>
<dbReference type="PROSITE" id="PS50041">
    <property type="entry name" value="C_TYPE_LECTIN_2"/>
    <property type="match status" value="1"/>
</dbReference>
<dbReference type="GO" id="GO:0004888">
    <property type="term" value="F:transmembrane signaling receptor activity"/>
    <property type="evidence" value="ECO:0007669"/>
    <property type="project" value="TreeGrafter"/>
</dbReference>
<feature type="non-terminal residue" evidence="6">
    <location>
        <position position="229"/>
    </location>
</feature>
<proteinExistence type="predicted"/>
<dbReference type="PANTHER" id="PTHR46490">
    <property type="entry name" value="C-TYPE LECTIN DOMAIN FAMILY 12 MEMBER A-RELATED"/>
    <property type="match status" value="1"/>
</dbReference>
<dbReference type="GO" id="GO:0007165">
    <property type="term" value="P:signal transduction"/>
    <property type="evidence" value="ECO:0007669"/>
    <property type="project" value="TreeGrafter"/>
</dbReference>
<feature type="transmembrane region" description="Helical" evidence="4">
    <location>
        <begin position="51"/>
        <end position="74"/>
    </location>
</feature>
<dbReference type="EMBL" id="VWZO01008174">
    <property type="protein sequence ID" value="NXH14256.1"/>
    <property type="molecule type" value="Genomic_DNA"/>
</dbReference>
<dbReference type="GO" id="GO:0030220">
    <property type="term" value="P:platelet formation"/>
    <property type="evidence" value="ECO:0007669"/>
    <property type="project" value="TreeGrafter"/>
</dbReference>
<evidence type="ECO:0000256" key="3">
    <source>
        <dbReference type="ARBA" id="ARBA00023180"/>
    </source>
</evidence>
<sequence>MEDEEGYTALNLRPSAAVPRYSSSHQGCALKAPARCAPADRSSASSPGWRLATFALLALCLLLLTGLLALGALVSQVPRDPEEGKKLQELREALCLEVKEKNEQSALPPGKQQVTLFWSKSSLLWVQSLQTWKLEELKSCFGTVVVMMFSFLQVSLPQDSRFYWVGLSYISERSGWYWEDGTAFSRELTNWVVFYDNILCASYYGRILYASNSCATKQFCICEKVAVHF</sequence>
<keyword evidence="4" id="KW-1133">Transmembrane helix</keyword>